<reference evidence="1 3" key="1">
    <citation type="submission" date="2019-07" db="EMBL/GenBank/DDBJ databases">
        <title>Whole genome shotgun sequence of Cellulomonas hominis NBRC 16055.</title>
        <authorList>
            <person name="Hosoyama A."/>
            <person name="Uohara A."/>
            <person name="Ohji S."/>
            <person name="Ichikawa N."/>
        </authorList>
    </citation>
    <scope>NUCLEOTIDE SEQUENCE [LARGE SCALE GENOMIC DNA]</scope>
    <source>
        <strain evidence="1 3">NBRC 16055</strain>
    </source>
</reference>
<name>A0A511FD69_9CELL</name>
<keyword evidence="3" id="KW-1185">Reference proteome</keyword>
<dbReference type="Proteomes" id="UP000321723">
    <property type="component" value="Unassembled WGS sequence"/>
</dbReference>
<accession>A0A511FD69</accession>
<dbReference type="EMBL" id="JACHDN010000001">
    <property type="protein sequence ID" value="MBB5474598.1"/>
    <property type="molecule type" value="Genomic_DNA"/>
</dbReference>
<dbReference type="Proteomes" id="UP000564629">
    <property type="component" value="Unassembled WGS sequence"/>
</dbReference>
<dbReference type="AlphaFoldDB" id="A0A511FD69"/>
<evidence type="ECO:0000313" key="1">
    <source>
        <dbReference type="EMBL" id="GEL47152.1"/>
    </source>
</evidence>
<evidence type="ECO:0000313" key="2">
    <source>
        <dbReference type="EMBL" id="MBB5474598.1"/>
    </source>
</evidence>
<dbReference type="OrthoDB" id="3671040at2"/>
<protein>
    <submittedName>
        <fullName evidence="1">Uncharacterized protein</fullName>
    </submittedName>
</protein>
<proteinExistence type="predicted"/>
<dbReference type="EMBL" id="BJVQ01000031">
    <property type="protein sequence ID" value="GEL47152.1"/>
    <property type="molecule type" value="Genomic_DNA"/>
</dbReference>
<reference evidence="2 4" key="2">
    <citation type="submission" date="2020-08" db="EMBL/GenBank/DDBJ databases">
        <title>Sequencing the genomes of 1000 actinobacteria strains.</title>
        <authorList>
            <person name="Klenk H.-P."/>
        </authorList>
    </citation>
    <scope>NUCLEOTIDE SEQUENCE [LARGE SCALE GENOMIC DNA]</scope>
    <source>
        <strain evidence="2 4">DSM 9581</strain>
    </source>
</reference>
<organism evidence="1 3">
    <name type="scientific">Cellulomonas hominis</name>
    <dbReference type="NCBI Taxonomy" id="156981"/>
    <lineage>
        <taxon>Bacteria</taxon>
        <taxon>Bacillati</taxon>
        <taxon>Actinomycetota</taxon>
        <taxon>Actinomycetes</taxon>
        <taxon>Micrococcales</taxon>
        <taxon>Cellulomonadaceae</taxon>
        <taxon>Cellulomonas</taxon>
    </lineage>
</organism>
<evidence type="ECO:0000313" key="3">
    <source>
        <dbReference type="Proteomes" id="UP000321723"/>
    </source>
</evidence>
<gene>
    <name evidence="1" type="ORF">CHO01_22680</name>
    <name evidence="2" type="ORF">HNR08_003334</name>
</gene>
<comment type="caution">
    <text evidence="1">The sequence shown here is derived from an EMBL/GenBank/DDBJ whole genome shotgun (WGS) entry which is preliminary data.</text>
</comment>
<dbReference type="RefSeq" id="WP_146838008.1">
    <property type="nucleotide sequence ID" value="NZ_BJVQ01000031.1"/>
</dbReference>
<sequence>MVTHIPGLATVATIPWEFAADEETGFVQYAWHADKHGDPNGWFVATVTFDGTGWAWRVDSLAPGHGQMLGAGAGPDRGYCQEMAVECVGKAYDSAAPHRGLATPASHRYTLADGSRVDLSALAGDSVVLRLRDGATRAGVLHLGGFYLSLASPDRTTHVPPSEVVEIVLATAAHS</sequence>
<evidence type="ECO:0000313" key="4">
    <source>
        <dbReference type="Proteomes" id="UP000564629"/>
    </source>
</evidence>